<dbReference type="Gene3D" id="3.40.5.10">
    <property type="entry name" value="Ribosomal protein L9, N-terminal domain"/>
    <property type="match status" value="1"/>
</dbReference>
<dbReference type="GO" id="GO:0003735">
    <property type="term" value="F:structural constituent of ribosome"/>
    <property type="evidence" value="ECO:0007669"/>
    <property type="project" value="InterPro"/>
</dbReference>
<dbReference type="InterPro" id="IPR020069">
    <property type="entry name" value="Ribosomal_bL9_C"/>
</dbReference>
<dbReference type="GO" id="GO:0005840">
    <property type="term" value="C:ribosome"/>
    <property type="evidence" value="ECO:0007669"/>
    <property type="project" value="UniProtKB-KW"/>
</dbReference>
<keyword evidence="6 8" id="KW-0687">Ribonucleoprotein</keyword>
<comment type="similarity">
    <text evidence="2 8">Belongs to the bacterial ribosomal protein bL9 family.</text>
</comment>
<keyword evidence="3 8" id="KW-0699">rRNA-binding</keyword>
<dbReference type="GO" id="GO:0019843">
    <property type="term" value="F:rRNA binding"/>
    <property type="evidence" value="ECO:0007669"/>
    <property type="project" value="UniProtKB-UniRule"/>
</dbReference>
<dbReference type="Pfam" id="PF03948">
    <property type="entry name" value="Ribosomal_L9_C"/>
    <property type="match status" value="1"/>
</dbReference>
<dbReference type="PANTHER" id="PTHR21368">
    <property type="entry name" value="50S RIBOSOMAL PROTEIN L9"/>
    <property type="match status" value="1"/>
</dbReference>
<proteinExistence type="inferred from homology"/>
<accession>A0A1J0A381</accession>
<evidence type="ECO:0000256" key="6">
    <source>
        <dbReference type="ARBA" id="ARBA00023274"/>
    </source>
</evidence>
<dbReference type="AlphaFoldDB" id="A0A1J0A381"/>
<sequence>MKVIFLEDVKGKGKKGEVKDVAVGYAQNFLIKKGLAKEATSQSLSELKGKEKAKAKEDAEILEEAKQLKEKFESEGFEVIIKSKAGEDGRLFGSIPSKQVADGLQKQHKIKVDKRKIEMEQPIKSLGYTTVPVKLHKEVVAKLRVHVVVE</sequence>
<name>A0A1J0A381_9ENTE</name>
<dbReference type="FunFam" id="3.40.5.10:FF:000002">
    <property type="entry name" value="50S ribosomal protein L9"/>
    <property type="match status" value="1"/>
</dbReference>
<reference evidence="10 11" key="1">
    <citation type="submission" date="2016-09" db="EMBL/GenBank/DDBJ databases">
        <title>Vagococcus teuberi sp. nov., isolated from the Malian artisanal sour milk fene.</title>
        <authorList>
            <person name="Wullschleger S."/>
            <person name="Seifert C."/>
            <person name="Baumgartner S."/>
            <person name="Lacroix C."/>
            <person name="Bonfoh B."/>
            <person name="Stevens M.J."/>
            <person name="Meile L."/>
        </authorList>
    </citation>
    <scope>NUCLEOTIDE SEQUENCE [LARGE SCALE GENOMIC DNA]</scope>
    <source>
        <strain evidence="10 11">DSM 21459</strain>
    </source>
</reference>
<dbReference type="OrthoDB" id="9788336at2"/>
<evidence type="ECO:0000256" key="4">
    <source>
        <dbReference type="ARBA" id="ARBA00022884"/>
    </source>
</evidence>
<dbReference type="PROSITE" id="PS00651">
    <property type="entry name" value="RIBOSOMAL_L9"/>
    <property type="match status" value="1"/>
</dbReference>
<evidence type="ECO:0000256" key="3">
    <source>
        <dbReference type="ARBA" id="ARBA00022730"/>
    </source>
</evidence>
<organism evidence="10 11">
    <name type="scientific">Vagococcus teuberi</name>
    <dbReference type="NCBI Taxonomy" id="519472"/>
    <lineage>
        <taxon>Bacteria</taxon>
        <taxon>Bacillati</taxon>
        <taxon>Bacillota</taxon>
        <taxon>Bacilli</taxon>
        <taxon>Lactobacillales</taxon>
        <taxon>Enterococcaceae</taxon>
        <taxon>Vagococcus</taxon>
    </lineage>
</organism>
<gene>
    <name evidence="8" type="primary">rplI</name>
    <name evidence="10" type="ORF">BHY08_00060</name>
</gene>
<dbReference type="Gene3D" id="3.10.430.100">
    <property type="entry name" value="Ribosomal protein L9, C-terminal domain"/>
    <property type="match status" value="1"/>
</dbReference>
<evidence type="ECO:0000256" key="1">
    <source>
        <dbReference type="ARBA" id="ARBA00003058"/>
    </source>
</evidence>
<protein>
    <recommendedName>
        <fullName evidence="7 8">Large ribosomal subunit protein bL9</fullName>
    </recommendedName>
</protein>
<dbReference type="Pfam" id="PF01281">
    <property type="entry name" value="Ribosomal_L9_N"/>
    <property type="match status" value="1"/>
</dbReference>
<keyword evidence="4 8" id="KW-0694">RNA-binding</keyword>
<dbReference type="EMBL" id="CP017267">
    <property type="protein sequence ID" value="APB30377.1"/>
    <property type="molecule type" value="Genomic_DNA"/>
</dbReference>
<evidence type="ECO:0000256" key="2">
    <source>
        <dbReference type="ARBA" id="ARBA00010605"/>
    </source>
</evidence>
<dbReference type="InterPro" id="IPR036791">
    <property type="entry name" value="Ribosomal_bL9_C_sf"/>
</dbReference>
<comment type="function">
    <text evidence="1 8">Binds to the 23S rRNA.</text>
</comment>
<evidence type="ECO:0000313" key="10">
    <source>
        <dbReference type="EMBL" id="APB30377.1"/>
    </source>
</evidence>
<evidence type="ECO:0000313" key="11">
    <source>
        <dbReference type="Proteomes" id="UP000191200"/>
    </source>
</evidence>
<dbReference type="Proteomes" id="UP000191200">
    <property type="component" value="Chromosome"/>
</dbReference>
<dbReference type="InterPro" id="IPR036935">
    <property type="entry name" value="Ribosomal_bL9_N_sf"/>
</dbReference>
<keyword evidence="5 8" id="KW-0689">Ribosomal protein</keyword>
<feature type="domain" description="Ribosomal protein L9" evidence="9">
    <location>
        <begin position="13"/>
        <end position="40"/>
    </location>
</feature>
<dbReference type="SUPFAM" id="SSF55658">
    <property type="entry name" value="L9 N-domain-like"/>
    <property type="match status" value="1"/>
</dbReference>
<keyword evidence="11" id="KW-1185">Reference proteome</keyword>
<dbReference type="InterPro" id="IPR020594">
    <property type="entry name" value="Ribosomal_bL9_bac/chp"/>
</dbReference>
<dbReference type="SUPFAM" id="SSF55653">
    <property type="entry name" value="Ribosomal protein L9 C-domain"/>
    <property type="match status" value="1"/>
</dbReference>
<dbReference type="InterPro" id="IPR009027">
    <property type="entry name" value="Ribosomal_bL9/RNase_H1_N"/>
</dbReference>
<evidence type="ECO:0000256" key="5">
    <source>
        <dbReference type="ARBA" id="ARBA00022980"/>
    </source>
</evidence>
<dbReference type="GO" id="GO:1990904">
    <property type="term" value="C:ribonucleoprotein complex"/>
    <property type="evidence" value="ECO:0007669"/>
    <property type="project" value="UniProtKB-KW"/>
</dbReference>
<evidence type="ECO:0000259" key="9">
    <source>
        <dbReference type="PROSITE" id="PS00651"/>
    </source>
</evidence>
<dbReference type="RefSeq" id="WP_071455938.1">
    <property type="nucleotide sequence ID" value="NZ_CABJEN010000006.1"/>
</dbReference>
<dbReference type="NCBIfam" id="TIGR00158">
    <property type="entry name" value="L9"/>
    <property type="match status" value="1"/>
</dbReference>
<dbReference type="InterPro" id="IPR020070">
    <property type="entry name" value="Ribosomal_bL9_N"/>
</dbReference>
<dbReference type="STRING" id="519472.BHY08_00060"/>
<dbReference type="KEGG" id="vte:BHY08_00060"/>
<evidence type="ECO:0000256" key="8">
    <source>
        <dbReference type="HAMAP-Rule" id="MF_00503"/>
    </source>
</evidence>
<dbReference type="HAMAP" id="MF_00503">
    <property type="entry name" value="Ribosomal_bL9"/>
    <property type="match status" value="1"/>
</dbReference>
<dbReference type="FunFam" id="3.10.430.100:FF:000002">
    <property type="entry name" value="50S ribosomal protein L9"/>
    <property type="match status" value="1"/>
</dbReference>
<evidence type="ECO:0000256" key="7">
    <source>
        <dbReference type="ARBA" id="ARBA00035292"/>
    </source>
</evidence>
<dbReference type="GO" id="GO:0006412">
    <property type="term" value="P:translation"/>
    <property type="evidence" value="ECO:0007669"/>
    <property type="project" value="UniProtKB-UniRule"/>
</dbReference>
<dbReference type="InterPro" id="IPR000244">
    <property type="entry name" value="Ribosomal_bL9"/>
</dbReference>